<reference evidence="3" key="1">
    <citation type="submission" date="2015-09" db="EMBL/GenBank/DDBJ databases">
        <authorList>
            <consortium name="Pathogen Informatics"/>
        </authorList>
    </citation>
    <scope>NUCLEOTIDE SEQUENCE [LARGE SCALE GENOMIC DNA]</scope>
    <source>
        <strain evidence="3">Lake Konstanz</strain>
    </source>
</reference>
<dbReference type="VEuPathDB" id="TriTrypDB:BSAL_25495"/>
<protein>
    <recommendedName>
        <fullName evidence="4">GPI-anchored surface protein</fullName>
    </recommendedName>
</protein>
<evidence type="ECO:0008006" key="4">
    <source>
        <dbReference type="Google" id="ProtNLM"/>
    </source>
</evidence>
<organism evidence="2 3">
    <name type="scientific">Bodo saltans</name>
    <name type="common">Flagellated protozoan</name>
    <dbReference type="NCBI Taxonomy" id="75058"/>
    <lineage>
        <taxon>Eukaryota</taxon>
        <taxon>Discoba</taxon>
        <taxon>Euglenozoa</taxon>
        <taxon>Kinetoplastea</taxon>
        <taxon>Metakinetoplastina</taxon>
        <taxon>Eubodonida</taxon>
        <taxon>Bodonidae</taxon>
        <taxon>Bodo</taxon>
    </lineage>
</organism>
<proteinExistence type="predicted"/>
<name>A0A0S4JNW5_BODSA</name>
<accession>A0A0S4JNW5</accession>
<evidence type="ECO:0000256" key="1">
    <source>
        <dbReference type="SAM" id="SignalP"/>
    </source>
</evidence>
<evidence type="ECO:0000313" key="2">
    <source>
        <dbReference type="EMBL" id="CUG90200.1"/>
    </source>
</evidence>
<evidence type="ECO:0000313" key="3">
    <source>
        <dbReference type="Proteomes" id="UP000051952"/>
    </source>
</evidence>
<gene>
    <name evidence="2" type="ORF">BSAL_25495</name>
</gene>
<keyword evidence="3" id="KW-1185">Reference proteome</keyword>
<feature type="signal peptide" evidence="1">
    <location>
        <begin position="1"/>
        <end position="35"/>
    </location>
</feature>
<keyword evidence="1" id="KW-0732">Signal</keyword>
<dbReference type="EMBL" id="CYKH01001803">
    <property type="protein sequence ID" value="CUG90200.1"/>
    <property type="molecule type" value="Genomic_DNA"/>
</dbReference>
<feature type="chain" id="PRO_5006622560" description="GPI-anchored surface protein" evidence="1">
    <location>
        <begin position="36"/>
        <end position="410"/>
    </location>
</feature>
<dbReference type="Proteomes" id="UP000051952">
    <property type="component" value="Unassembled WGS sequence"/>
</dbReference>
<sequence>MSLGYVSSAIGCLAQRGSMPLFLLALVTLTRFATSPASVKSICSAMTQLIKATSVDGFGNLTDKLLTQSVIDALISMSPFATTPSSVQLFTATFLTVASGFLRLERARPIGTTSRRALHGVIANKRVCDDAIMALSKFATTDRKAVESLVATISRSCDGSQLMQYVLREQRFSRCFCEGRVVTKVYWCCVHLQLVHHNTPNHSPLMMTPLAATSVACYPHTEAMLTIMARVPRSAELFACGEEVLRACDHLHRNARCEESRDSVHRLVDYLGNCLERIARSGPAGGRTNATRAEQSQRAGAAFEAYQTGPHHHVHHFTATSAEQSEDQALLRNHLSAIVADTMYAVSPILPLSRAPKSAMLSSAGCRQGDALGPLAVNVTLSHPQLSTRIWMDDNVERRARESCAAPTSS</sequence>
<dbReference type="AlphaFoldDB" id="A0A0S4JNW5"/>